<dbReference type="RefSeq" id="WP_101172839.1">
    <property type="nucleotide sequence ID" value="NZ_JAKRKB010000011.1"/>
</dbReference>
<name>A0A2N0X9Y8_9CORY</name>
<dbReference type="GO" id="GO:0022857">
    <property type="term" value="F:transmembrane transporter activity"/>
    <property type="evidence" value="ECO:0007669"/>
    <property type="project" value="InterPro"/>
</dbReference>
<dbReference type="InterPro" id="IPR052524">
    <property type="entry name" value="MFS_Cyanate_Porter"/>
</dbReference>
<evidence type="ECO:0000313" key="2">
    <source>
        <dbReference type="EMBL" id="PKF69526.1"/>
    </source>
</evidence>
<accession>A0A2N0X9Y8</accession>
<feature type="transmembrane region" description="Helical" evidence="1">
    <location>
        <begin position="103"/>
        <end position="125"/>
    </location>
</feature>
<dbReference type="InterPro" id="IPR011701">
    <property type="entry name" value="MFS"/>
</dbReference>
<dbReference type="AlphaFoldDB" id="A0A2N0X9Y8"/>
<dbReference type="InterPro" id="IPR036259">
    <property type="entry name" value="MFS_trans_sf"/>
</dbReference>
<proteinExistence type="predicted"/>
<feature type="transmembrane region" description="Helical" evidence="1">
    <location>
        <begin position="303"/>
        <end position="322"/>
    </location>
</feature>
<dbReference type="PANTHER" id="PTHR23523:SF2">
    <property type="entry name" value="2-NITROIMIDAZOLE TRANSPORTER"/>
    <property type="match status" value="1"/>
</dbReference>
<feature type="transmembrane region" description="Helical" evidence="1">
    <location>
        <begin position="137"/>
        <end position="157"/>
    </location>
</feature>
<dbReference type="EMBL" id="PJAF01000002">
    <property type="protein sequence ID" value="PKF69526.1"/>
    <property type="molecule type" value="Genomic_DNA"/>
</dbReference>
<dbReference type="Proteomes" id="UP000233249">
    <property type="component" value="Unassembled WGS sequence"/>
</dbReference>
<feature type="transmembrane region" description="Helical" evidence="1">
    <location>
        <begin position="50"/>
        <end position="71"/>
    </location>
</feature>
<sequence length="401" mass="41702">MTARPQQHTPRRHALILVLAVGLAALNLRPAIVAVGSVLDRISAAYDAPSTLSGLLTALPGICFALFGVAAVPLSRRLGLTGTLLLAMTLEVLGQALRPVMGSMWGFIALTGLVVMGIALVNVLLPAWIKGAGGRAAVRLMTIYTTVLSVGMFLGPLSPMLTDSWRGVLWIWAGAAALQLPVWAWLIFSARTQAAPSRTPAPIRGSLWRSPLAVAITAFFGLQSMNAYIQMGWLPTVLAEAGASPRVASVGLALVGGLGIVGGLIVPRIAARSAHAHWVIVGFAASTAAGYLGLIYAPMSAPYLWSALLGIGGFCFLMALALMPARTTAPEVTARLSAFVQSVGYLLAAGGPLLVGAAHQALGSWGPILWVLLLSSVLMGIVGWFAGREGNVDAQLARQAR</sequence>
<keyword evidence="1" id="KW-1133">Transmembrane helix</keyword>
<dbReference type="Pfam" id="PF07690">
    <property type="entry name" value="MFS_1"/>
    <property type="match status" value="1"/>
</dbReference>
<feature type="transmembrane region" description="Helical" evidence="1">
    <location>
        <begin position="343"/>
        <end position="362"/>
    </location>
</feature>
<feature type="transmembrane region" description="Helical" evidence="1">
    <location>
        <begin position="78"/>
        <end position="97"/>
    </location>
</feature>
<dbReference type="Gene3D" id="1.20.1250.20">
    <property type="entry name" value="MFS general substrate transporter like domains"/>
    <property type="match status" value="1"/>
</dbReference>
<evidence type="ECO:0000313" key="3">
    <source>
        <dbReference type="Proteomes" id="UP000233249"/>
    </source>
</evidence>
<feature type="transmembrane region" description="Helical" evidence="1">
    <location>
        <begin position="278"/>
        <end position="297"/>
    </location>
</feature>
<evidence type="ECO:0000256" key="1">
    <source>
        <dbReference type="SAM" id="Phobius"/>
    </source>
</evidence>
<feature type="transmembrane region" description="Helical" evidence="1">
    <location>
        <begin position="169"/>
        <end position="190"/>
    </location>
</feature>
<comment type="caution">
    <text evidence="2">The sequence shown here is derived from an EMBL/GenBank/DDBJ whole genome shotgun (WGS) entry which is preliminary data.</text>
</comment>
<organism evidence="2 3">
    <name type="scientific">Corynebacterium mastitidis</name>
    <dbReference type="NCBI Taxonomy" id="161890"/>
    <lineage>
        <taxon>Bacteria</taxon>
        <taxon>Bacillati</taxon>
        <taxon>Actinomycetota</taxon>
        <taxon>Actinomycetes</taxon>
        <taxon>Mycobacteriales</taxon>
        <taxon>Corynebacteriaceae</taxon>
        <taxon>Corynebacterium</taxon>
    </lineage>
</organism>
<keyword evidence="1" id="KW-0812">Transmembrane</keyword>
<dbReference type="OrthoDB" id="5317164at2"/>
<reference evidence="2 3" key="1">
    <citation type="submission" date="2017-12" db="EMBL/GenBank/DDBJ databases">
        <title>Corynebacterium mastitidis 16-1433 Genome.</title>
        <authorList>
            <person name="Gulvik C.A."/>
        </authorList>
    </citation>
    <scope>NUCLEOTIDE SEQUENCE [LARGE SCALE GENOMIC DNA]</scope>
    <source>
        <strain evidence="2 3">16-1433</strain>
    </source>
</reference>
<feature type="transmembrane region" description="Helical" evidence="1">
    <location>
        <begin position="249"/>
        <end position="266"/>
    </location>
</feature>
<dbReference type="STRING" id="1121365.GCA_000375365_01876"/>
<feature type="transmembrane region" description="Helical" evidence="1">
    <location>
        <begin position="211"/>
        <end position="229"/>
    </location>
</feature>
<dbReference type="PANTHER" id="PTHR23523">
    <property type="match status" value="1"/>
</dbReference>
<feature type="transmembrane region" description="Helical" evidence="1">
    <location>
        <begin position="368"/>
        <end position="386"/>
    </location>
</feature>
<keyword evidence="1" id="KW-0472">Membrane</keyword>
<protein>
    <submittedName>
        <fullName evidence="2">MFS transporter</fullName>
    </submittedName>
</protein>
<gene>
    <name evidence="2" type="ORF">CXB45_01320</name>
</gene>
<dbReference type="SUPFAM" id="SSF103473">
    <property type="entry name" value="MFS general substrate transporter"/>
    <property type="match status" value="1"/>
</dbReference>